<organism evidence="1 2">
    <name type="scientific">Actinomortierella ambigua</name>
    <dbReference type="NCBI Taxonomy" id="1343610"/>
    <lineage>
        <taxon>Eukaryota</taxon>
        <taxon>Fungi</taxon>
        <taxon>Fungi incertae sedis</taxon>
        <taxon>Mucoromycota</taxon>
        <taxon>Mortierellomycotina</taxon>
        <taxon>Mortierellomycetes</taxon>
        <taxon>Mortierellales</taxon>
        <taxon>Mortierellaceae</taxon>
        <taxon>Actinomortierella</taxon>
    </lineage>
</organism>
<dbReference type="Proteomes" id="UP000807716">
    <property type="component" value="Unassembled WGS sequence"/>
</dbReference>
<keyword evidence="1" id="KW-0648">Protein biosynthesis</keyword>
<dbReference type="EMBL" id="JAAAJB010000162">
    <property type="protein sequence ID" value="KAG0263386.1"/>
    <property type="molecule type" value="Genomic_DNA"/>
</dbReference>
<dbReference type="InterPro" id="IPR016197">
    <property type="entry name" value="Chromo-like_dom_sf"/>
</dbReference>
<gene>
    <name evidence="1" type="primary">TEF3_2</name>
    <name evidence="1" type="ORF">DFQ27_001779</name>
</gene>
<reference evidence="1" key="1">
    <citation type="journal article" date="2020" name="Fungal Divers.">
        <title>Resolving the Mortierellaceae phylogeny through synthesis of multi-gene phylogenetics and phylogenomics.</title>
        <authorList>
            <person name="Vandepol N."/>
            <person name="Liber J."/>
            <person name="Desiro A."/>
            <person name="Na H."/>
            <person name="Kennedy M."/>
            <person name="Barry K."/>
            <person name="Grigoriev I.V."/>
            <person name="Miller A.N."/>
            <person name="O'Donnell K."/>
            <person name="Stajich J.E."/>
            <person name="Bonito G."/>
        </authorList>
    </citation>
    <scope>NUCLEOTIDE SEQUENCE</scope>
    <source>
        <strain evidence="1">BC1065</strain>
    </source>
</reference>
<dbReference type="Gene3D" id="3.40.50.300">
    <property type="entry name" value="P-loop containing nucleotide triphosphate hydrolases"/>
    <property type="match status" value="1"/>
</dbReference>
<evidence type="ECO:0000313" key="1">
    <source>
        <dbReference type="EMBL" id="KAG0263386.1"/>
    </source>
</evidence>
<dbReference type="GO" id="GO:0003746">
    <property type="term" value="F:translation elongation factor activity"/>
    <property type="evidence" value="ECO:0007669"/>
    <property type="project" value="UniProtKB-KW"/>
</dbReference>
<keyword evidence="2" id="KW-1185">Reference proteome</keyword>
<dbReference type="OrthoDB" id="2110130at2759"/>
<sequence>MARASYSFEYKVRWTGRTYEDNSWISRDTLEDWGLGKVLQILDDKEAAKAGAWTRALTAVEVEKHLDDLGLDAEFATHNRIRGLSGGQKVKVVLAAAKKRGEEVSDSEDGL</sequence>
<evidence type="ECO:0000313" key="2">
    <source>
        <dbReference type="Proteomes" id="UP000807716"/>
    </source>
</evidence>
<dbReference type="Gene3D" id="2.40.50.990">
    <property type="match status" value="1"/>
</dbReference>
<dbReference type="SUPFAM" id="SSF54160">
    <property type="entry name" value="Chromo domain-like"/>
    <property type="match status" value="1"/>
</dbReference>
<dbReference type="InterPro" id="IPR027417">
    <property type="entry name" value="P-loop_NTPase"/>
</dbReference>
<name>A0A9P6U735_9FUNG</name>
<dbReference type="AlphaFoldDB" id="A0A9P6U735"/>
<proteinExistence type="predicted"/>
<protein>
    <submittedName>
        <fullName evidence="1">Translational elongation factor EF-1 alpha</fullName>
    </submittedName>
</protein>
<keyword evidence="1" id="KW-0251">Elongation factor</keyword>
<comment type="caution">
    <text evidence="1">The sequence shown here is derived from an EMBL/GenBank/DDBJ whole genome shotgun (WGS) entry which is preliminary data.</text>
</comment>
<dbReference type="InterPro" id="IPR047038">
    <property type="entry name" value="eEF3_chromodomain-like_sf"/>
</dbReference>
<accession>A0A9P6U735</accession>